<proteinExistence type="predicted"/>
<protein>
    <recommendedName>
        <fullName evidence="4">DUF3592 domain-containing protein</fullName>
    </recommendedName>
</protein>
<dbReference type="EMBL" id="BMHT01000010">
    <property type="protein sequence ID" value="GGF26313.1"/>
    <property type="molecule type" value="Genomic_DNA"/>
</dbReference>
<feature type="transmembrane region" description="Helical" evidence="1">
    <location>
        <begin position="111"/>
        <end position="130"/>
    </location>
</feature>
<reference evidence="3" key="1">
    <citation type="journal article" date="2019" name="Int. J. Syst. Evol. Microbiol.">
        <title>The Global Catalogue of Microorganisms (GCM) 10K type strain sequencing project: providing services to taxonomists for standard genome sequencing and annotation.</title>
        <authorList>
            <consortium name="The Broad Institute Genomics Platform"/>
            <consortium name="The Broad Institute Genome Sequencing Center for Infectious Disease"/>
            <person name="Wu L."/>
            <person name="Ma J."/>
        </authorList>
    </citation>
    <scope>NUCLEOTIDE SEQUENCE [LARGE SCALE GENOMIC DNA]</scope>
    <source>
        <strain evidence="3">CGMCC 1.15197</strain>
    </source>
</reference>
<name>A0ABQ1UTC6_9BACT</name>
<gene>
    <name evidence="2" type="ORF">GCM10011383_42280</name>
</gene>
<evidence type="ECO:0008006" key="4">
    <source>
        <dbReference type="Google" id="ProtNLM"/>
    </source>
</evidence>
<feature type="transmembrane region" description="Helical" evidence="1">
    <location>
        <begin position="67"/>
        <end position="90"/>
    </location>
</feature>
<comment type="caution">
    <text evidence="2">The sequence shown here is derived from an EMBL/GenBank/DDBJ whole genome shotgun (WGS) entry which is preliminary data.</text>
</comment>
<evidence type="ECO:0000256" key="1">
    <source>
        <dbReference type="SAM" id="Phobius"/>
    </source>
</evidence>
<keyword evidence="1" id="KW-1133">Transmembrane helix</keyword>
<keyword evidence="1" id="KW-0472">Membrane</keyword>
<accession>A0ABQ1UTC6</accession>
<feature type="transmembrane region" description="Helical" evidence="1">
    <location>
        <begin position="42"/>
        <end position="61"/>
    </location>
</feature>
<sequence length="207" mass="24085">MSLLFPDAEASKFYLRRVYPNSRQQEKPKPESVSDKDEQSTAGWIIFILVFGIIPLGFMIFVEGFEFVFYVVIIVIVLSVVVISVLFTTMGLVKKHEVEGDNDKIGRIKELGFTILGLLIFIGFNSYLSFLQASGVKYNKMDHYYSRYFGEKPYMHITIEYEGKLIRTSPTYAYIGRTKNFTFFYNKQTKYAHVYPNSGIKRVYMRD</sequence>
<evidence type="ECO:0000313" key="2">
    <source>
        <dbReference type="EMBL" id="GGF26313.1"/>
    </source>
</evidence>
<organism evidence="2 3">
    <name type="scientific">Hymenobacter cavernae</name>
    <dbReference type="NCBI Taxonomy" id="2044852"/>
    <lineage>
        <taxon>Bacteria</taxon>
        <taxon>Pseudomonadati</taxon>
        <taxon>Bacteroidota</taxon>
        <taxon>Cytophagia</taxon>
        <taxon>Cytophagales</taxon>
        <taxon>Hymenobacteraceae</taxon>
        <taxon>Hymenobacter</taxon>
    </lineage>
</organism>
<keyword evidence="3" id="KW-1185">Reference proteome</keyword>
<evidence type="ECO:0000313" key="3">
    <source>
        <dbReference type="Proteomes" id="UP000632273"/>
    </source>
</evidence>
<dbReference type="Proteomes" id="UP000632273">
    <property type="component" value="Unassembled WGS sequence"/>
</dbReference>
<keyword evidence="1" id="KW-0812">Transmembrane</keyword>